<sequence length="525" mass="59700">MENRASKKRKQPAALVKKEKSSSDRFSDLPYEILEHIFSFLPIKSIAQTTVLSKHWNLLSLWRSHPHLDFSPLSNPEPRNPRRLSHKHQCKATKFVPIVLSRRQQDSNITTFRLFGHVSYSRLNKCIQHVMNHRIKQLELDVYLDCSFTLPPCLFNCNTLRVLTLNHQKTAPVQIYSTFSTCLELSYKHFNYLTSAGLSSVHTLSLTNVHFNFFEHGSDLFSGDKFPLLRNLCLKNCRGMIDLKINCPGLEILKLEVLRLKDLGIFGVGLLELQVKKCYLYADCSAKILAPSLHCLYWENKANVEFTAESFRDINTGFLFFRIKTPDAATLNRASKVLSALCFARSLSVGSQVLEILSSIYSSEGGLRYSFNNLRTLELRTYLTKDEVTGIICFLSSSPILHTVTMGVSCSMTGNETLDDDRYWSSQSQNLKSIERHLKVARIDVQGTKMSKSVVSLVKFLLRYETALQEMTLTLESDPADSPVVQRTIRSEIMKFALPSSNVIISFLPTRPEPLNSRGTLLELV</sequence>
<gene>
    <name evidence="1" type="ORF">Vadar_033925</name>
</gene>
<organism evidence="1 2">
    <name type="scientific">Vaccinium darrowii</name>
    <dbReference type="NCBI Taxonomy" id="229202"/>
    <lineage>
        <taxon>Eukaryota</taxon>
        <taxon>Viridiplantae</taxon>
        <taxon>Streptophyta</taxon>
        <taxon>Embryophyta</taxon>
        <taxon>Tracheophyta</taxon>
        <taxon>Spermatophyta</taxon>
        <taxon>Magnoliopsida</taxon>
        <taxon>eudicotyledons</taxon>
        <taxon>Gunneridae</taxon>
        <taxon>Pentapetalae</taxon>
        <taxon>asterids</taxon>
        <taxon>Ericales</taxon>
        <taxon>Ericaceae</taxon>
        <taxon>Vaccinioideae</taxon>
        <taxon>Vaccinieae</taxon>
        <taxon>Vaccinium</taxon>
    </lineage>
</organism>
<evidence type="ECO:0000313" key="2">
    <source>
        <dbReference type="Proteomes" id="UP000828048"/>
    </source>
</evidence>
<name>A0ACB7Z882_9ERIC</name>
<proteinExistence type="predicted"/>
<comment type="caution">
    <text evidence="1">The sequence shown here is derived from an EMBL/GenBank/DDBJ whole genome shotgun (WGS) entry which is preliminary data.</text>
</comment>
<accession>A0ACB7Z882</accession>
<dbReference type="Proteomes" id="UP000828048">
    <property type="component" value="Chromosome 4"/>
</dbReference>
<keyword evidence="2" id="KW-1185">Reference proteome</keyword>
<reference evidence="1 2" key="1">
    <citation type="journal article" date="2021" name="Hortic Res">
        <title>High-quality reference genome and annotation aids understanding of berry development for evergreen blueberry (Vaccinium darrowii).</title>
        <authorList>
            <person name="Yu J."/>
            <person name="Hulse-Kemp A.M."/>
            <person name="Babiker E."/>
            <person name="Staton M."/>
        </authorList>
    </citation>
    <scope>NUCLEOTIDE SEQUENCE [LARGE SCALE GENOMIC DNA]</scope>
    <source>
        <strain evidence="2">cv. NJ 8807/NJ 8810</strain>
        <tissue evidence="1">Young leaf</tissue>
    </source>
</reference>
<protein>
    <submittedName>
        <fullName evidence="1">Uncharacterized protein</fullName>
    </submittedName>
</protein>
<evidence type="ECO:0000313" key="1">
    <source>
        <dbReference type="EMBL" id="KAH7862034.1"/>
    </source>
</evidence>
<dbReference type="EMBL" id="CM037154">
    <property type="protein sequence ID" value="KAH7862034.1"/>
    <property type="molecule type" value="Genomic_DNA"/>
</dbReference>